<feature type="transmembrane region" description="Helical" evidence="2">
    <location>
        <begin position="263"/>
        <end position="289"/>
    </location>
</feature>
<evidence type="ECO:0000256" key="1">
    <source>
        <dbReference type="SAM" id="MobiDB-lite"/>
    </source>
</evidence>
<comment type="caution">
    <text evidence="3">The sequence shown here is derived from an EMBL/GenBank/DDBJ whole genome shotgun (WGS) entry which is preliminary data.</text>
</comment>
<keyword evidence="2" id="KW-0812">Transmembrane</keyword>
<feature type="transmembrane region" description="Helical" evidence="2">
    <location>
        <begin position="222"/>
        <end position="242"/>
    </location>
</feature>
<gene>
    <name evidence="3" type="ORF">HHH54_02420</name>
</gene>
<keyword evidence="2" id="KW-1133">Transmembrane helix</keyword>
<organism evidence="3 4">
    <name type="scientific">Staphylococcus canis</name>
    <dbReference type="NCBI Taxonomy" id="2724942"/>
    <lineage>
        <taxon>Bacteria</taxon>
        <taxon>Bacillati</taxon>
        <taxon>Bacillota</taxon>
        <taxon>Bacilli</taxon>
        <taxon>Bacillales</taxon>
        <taxon>Staphylococcaceae</taxon>
        <taxon>Staphylococcus</taxon>
    </lineage>
</organism>
<feature type="compositionally biased region" description="Acidic residues" evidence="1">
    <location>
        <begin position="360"/>
        <end position="369"/>
    </location>
</feature>
<sequence>MYSIGIVPAPGVCERDVRQVVPRLKQWLSAHVDSHTDWHIEVVVDLVIESAEDMHASIDRADRIKQHHNWDMVICVTDLPSISGRRVVISDYDVKRKLSMISLPSLGAFRTQTKLLRSLQLMFQRLYEPQVERRSNMRISPLLQTKKVEPDEETSQKVRLVNALWLLSWIQLLLGMTRINEPWKALLNFKKIISVAFATGTYVAIFSMPWELSVVYSPWRFIFLMCIAVFGMTFWLIYAHQLREKSSSATQTVYRRIYNMTTLLSLLLITLLNYMILYVLLSISVTMFVPLGLFNSWTSADVALPITNYMKLIWFVASLGLLAGAMGSTVEDEQRIRQMTYSYRQYYRYETIQKEQESYTFDDTDSDDTTEYKGKKQDHREEGV</sequence>
<feature type="compositionally biased region" description="Basic and acidic residues" evidence="1">
    <location>
        <begin position="370"/>
        <end position="384"/>
    </location>
</feature>
<dbReference type="EMBL" id="JABANU010000004">
    <property type="protein sequence ID" value="MBI5974453.1"/>
    <property type="molecule type" value="Genomic_DNA"/>
</dbReference>
<feature type="region of interest" description="Disordered" evidence="1">
    <location>
        <begin position="356"/>
        <end position="384"/>
    </location>
</feature>
<protein>
    <submittedName>
        <fullName evidence="3">5,10-methylene-tetrahydrofolate dehydrogenase</fullName>
    </submittedName>
</protein>
<evidence type="ECO:0000313" key="4">
    <source>
        <dbReference type="Proteomes" id="UP000751852"/>
    </source>
</evidence>
<evidence type="ECO:0000313" key="3">
    <source>
        <dbReference type="EMBL" id="MBI5974453.1"/>
    </source>
</evidence>
<evidence type="ECO:0000256" key="2">
    <source>
        <dbReference type="SAM" id="Phobius"/>
    </source>
</evidence>
<feature type="transmembrane region" description="Helical" evidence="2">
    <location>
        <begin position="192"/>
        <end position="210"/>
    </location>
</feature>
<feature type="transmembrane region" description="Helical" evidence="2">
    <location>
        <begin position="309"/>
        <end position="330"/>
    </location>
</feature>
<reference evidence="3 4" key="1">
    <citation type="submission" date="2020-04" db="EMBL/GenBank/DDBJ databases">
        <title>Staphylococcus species from domestic dog.</title>
        <authorList>
            <person name="Paterson G.K."/>
        </authorList>
    </citation>
    <scope>NUCLEOTIDE SEQUENCE [LARGE SCALE GENOMIC DNA]</scope>
    <source>
        <strain evidence="3 4">H16/1A</strain>
    </source>
</reference>
<dbReference type="RefSeq" id="WP_198617243.1">
    <property type="nucleotide sequence ID" value="NZ_JABANU010000004.1"/>
</dbReference>
<proteinExistence type="predicted"/>
<accession>A0ABS0T6T2</accession>
<keyword evidence="4" id="KW-1185">Reference proteome</keyword>
<dbReference type="Proteomes" id="UP000751852">
    <property type="component" value="Unassembled WGS sequence"/>
</dbReference>
<keyword evidence="2" id="KW-0472">Membrane</keyword>
<name>A0ABS0T6T2_9STAP</name>